<proteinExistence type="predicted"/>
<evidence type="ECO:0000259" key="1">
    <source>
        <dbReference type="PROSITE" id="PS52001"/>
    </source>
</evidence>
<dbReference type="RefSeq" id="XP_022079980.1">
    <property type="nucleotide sequence ID" value="XM_022224288.1"/>
</dbReference>
<gene>
    <name evidence="3" type="primary">LOC110973444</name>
</gene>
<dbReference type="AlphaFoldDB" id="A0A8B7XJ67"/>
<keyword evidence="2" id="KW-1185">Reference proteome</keyword>
<evidence type="ECO:0000313" key="3">
    <source>
        <dbReference type="RefSeq" id="XP_022079980.1"/>
    </source>
</evidence>
<dbReference type="OrthoDB" id="1057137at2759"/>
<accession>A0A8B7XJ67</accession>
<dbReference type="InterPro" id="IPR039683">
    <property type="entry name" value="Lsm12-like"/>
</dbReference>
<dbReference type="InterPro" id="IPR048478">
    <property type="entry name" value="LSM12_LSM"/>
</dbReference>
<feature type="domain" description="AD" evidence="1">
    <location>
        <begin position="83"/>
        <end position="175"/>
    </location>
</feature>
<organism evidence="2 3">
    <name type="scientific">Acanthaster planci</name>
    <name type="common">Crown-of-thorns starfish</name>
    <dbReference type="NCBI Taxonomy" id="133434"/>
    <lineage>
        <taxon>Eukaryota</taxon>
        <taxon>Metazoa</taxon>
        <taxon>Echinodermata</taxon>
        <taxon>Eleutherozoa</taxon>
        <taxon>Asterozoa</taxon>
        <taxon>Asteroidea</taxon>
        <taxon>Valvatacea</taxon>
        <taxon>Valvatida</taxon>
        <taxon>Acanthasteridae</taxon>
        <taxon>Acanthaster</taxon>
    </lineage>
</organism>
<dbReference type="GeneID" id="110973444"/>
<sequence length="179" mass="20001">MATNSFGEGLFKVGNFVSCKTCFEERISGEVMAYDPVSKFLVLKMPSVNGERKNTHDIRIVNLNAAKDPQVEKVASEPPPRLPRLNIQKLNKRAEEAINAKQMHFRLLQDGITTEAQNLFHTINKTLPCKWQGAVIVVNDDVKVLPPYGTENCQGKESAVVHIKKIVEKFHKDQAASST</sequence>
<protein>
    <submittedName>
        <fullName evidence="3">Protein LSM12 homolog A-like</fullName>
    </submittedName>
</protein>
<dbReference type="PANTHER" id="PTHR13542">
    <property type="entry name" value="LSM12 HOMOLOG"/>
    <property type="match status" value="1"/>
</dbReference>
<dbReference type="KEGG" id="aplc:110973444"/>
<reference evidence="3" key="1">
    <citation type="submission" date="2025-08" db="UniProtKB">
        <authorList>
            <consortium name="RefSeq"/>
        </authorList>
    </citation>
    <scope>IDENTIFICATION</scope>
</reference>
<dbReference type="SMART" id="SM00995">
    <property type="entry name" value="AD"/>
    <property type="match status" value="1"/>
</dbReference>
<dbReference type="InterPro" id="IPR047574">
    <property type="entry name" value="AD"/>
</dbReference>
<dbReference type="Pfam" id="PF21166">
    <property type="entry name" value="LSM12_LSM"/>
    <property type="match status" value="1"/>
</dbReference>
<evidence type="ECO:0000313" key="2">
    <source>
        <dbReference type="Proteomes" id="UP000694845"/>
    </source>
</evidence>
<dbReference type="OMA" id="FEGELYC"/>
<name>A0A8B7XJ67_ACAPL</name>
<dbReference type="Pfam" id="PF09793">
    <property type="entry name" value="AD"/>
    <property type="match status" value="1"/>
</dbReference>
<dbReference type="InterPro" id="IPR019181">
    <property type="entry name" value="LSM12_ABD"/>
</dbReference>
<dbReference type="Proteomes" id="UP000694845">
    <property type="component" value="Unplaced"/>
</dbReference>
<dbReference type="PROSITE" id="PS52001">
    <property type="entry name" value="AD"/>
    <property type="match status" value="1"/>
</dbReference>